<accession>A0A485LY16</accession>
<name>A0A485LY16_9ZZZZ</name>
<dbReference type="InterPro" id="IPR000873">
    <property type="entry name" value="AMP-dep_synth/lig_dom"/>
</dbReference>
<dbReference type="Pfam" id="PF13193">
    <property type="entry name" value="AMP-binding_C"/>
    <property type="match status" value="1"/>
</dbReference>
<evidence type="ECO:0000259" key="5">
    <source>
        <dbReference type="Pfam" id="PF00501"/>
    </source>
</evidence>
<dbReference type="Gene3D" id="3.40.50.12780">
    <property type="entry name" value="N-terminal domain of ligase-like"/>
    <property type="match status" value="1"/>
</dbReference>
<dbReference type="InterPro" id="IPR045851">
    <property type="entry name" value="AMP-bd_C_sf"/>
</dbReference>
<dbReference type="PROSITE" id="PS00455">
    <property type="entry name" value="AMP_BINDING"/>
    <property type="match status" value="1"/>
</dbReference>
<keyword evidence="4" id="KW-0067">ATP-binding</keyword>
<sequence length="532" mass="58874">MSRGHVAGLFYDEVQAKYEQMPDFPVVTFENGENLADEVITYADLFLNGCKIARALQAAGIGKGDRFSLVMRNHPEFIYTMMAASMTGSVVVPIDPRSKGNKLSYQIRDSNSKGIIFTTEFMNEVEKSLAEVPGVKVVGVLFKEGFDVEIPDRYPSLNEILEGPELGLPDNLSQEVNIPLEVIYTSGTTGDPKGVVIKGNRIPMFTMLAQFVWQYAPDDKLYTGLSLTHGNAQSVTMVPSLMLNIPSVISRKFTKSRLWDICRKHGCTTFSLLGGMMMGIYSEPRRADDADNPVRKVLSAGTPRSIWEEFEKRFNVKIHEWYGAVEGGFAHNAPGTGPIGSFGKPIEGIMEMKIVREDDTECEPGEIGELVVAQKQGKVEVEYLGKKEASEEKTRGGVLRTGDMCHKDENGWLFFDFRKGGGLRRQGDFILPEYVEKAIADLGYVSDVCVYGIPAESGAPGESDIVAAVVPASGIKLDVKVISRELRKTLEKSHIPQYLQVVDEIPKTASEKNLDRVLRDEFSKDAKNVFTI</sequence>
<evidence type="ECO:0000313" key="7">
    <source>
        <dbReference type="EMBL" id="VFU13208.1"/>
    </source>
</evidence>
<evidence type="ECO:0000256" key="1">
    <source>
        <dbReference type="ARBA" id="ARBA00006432"/>
    </source>
</evidence>
<evidence type="ECO:0000256" key="4">
    <source>
        <dbReference type="ARBA" id="ARBA00022840"/>
    </source>
</evidence>
<dbReference type="GO" id="GO:0005886">
    <property type="term" value="C:plasma membrane"/>
    <property type="evidence" value="ECO:0007669"/>
    <property type="project" value="TreeGrafter"/>
</dbReference>
<dbReference type="EMBL" id="CAADRM010000073">
    <property type="protein sequence ID" value="VFU13208.1"/>
    <property type="molecule type" value="Genomic_DNA"/>
</dbReference>
<feature type="domain" description="AMP-binding enzyme C-terminal" evidence="6">
    <location>
        <begin position="435"/>
        <end position="512"/>
    </location>
</feature>
<evidence type="ECO:0000256" key="3">
    <source>
        <dbReference type="ARBA" id="ARBA00022741"/>
    </source>
</evidence>
<dbReference type="PANTHER" id="PTHR43107:SF15">
    <property type="entry name" value="FATTY ACID TRANSPORT PROTEIN 3, ISOFORM A"/>
    <property type="match status" value="1"/>
</dbReference>
<organism evidence="7">
    <name type="scientific">anaerobic digester metagenome</name>
    <dbReference type="NCBI Taxonomy" id="1263854"/>
    <lineage>
        <taxon>unclassified sequences</taxon>
        <taxon>metagenomes</taxon>
        <taxon>ecological metagenomes</taxon>
    </lineage>
</organism>
<keyword evidence="2 7" id="KW-0436">Ligase</keyword>
<dbReference type="GO" id="GO:0044539">
    <property type="term" value="P:long-chain fatty acid import into cell"/>
    <property type="evidence" value="ECO:0007669"/>
    <property type="project" value="TreeGrafter"/>
</dbReference>
<dbReference type="InterPro" id="IPR042099">
    <property type="entry name" value="ANL_N_sf"/>
</dbReference>
<dbReference type="Pfam" id="PF00501">
    <property type="entry name" value="AMP-binding"/>
    <property type="match status" value="1"/>
</dbReference>
<feature type="domain" description="AMP-dependent synthetase/ligase" evidence="5">
    <location>
        <begin position="17"/>
        <end position="375"/>
    </location>
</feature>
<reference evidence="7" key="1">
    <citation type="submission" date="2019-03" db="EMBL/GenBank/DDBJ databases">
        <authorList>
            <person name="Hao L."/>
        </authorList>
    </citation>
    <scope>NUCLEOTIDE SEQUENCE</scope>
</reference>
<dbReference type="GO" id="GO:0005524">
    <property type="term" value="F:ATP binding"/>
    <property type="evidence" value="ECO:0007669"/>
    <property type="project" value="UniProtKB-KW"/>
</dbReference>
<gene>
    <name evidence="7" type="ORF">SCFA_1640004</name>
</gene>
<keyword evidence="3" id="KW-0547">Nucleotide-binding</keyword>
<dbReference type="GO" id="GO:0005324">
    <property type="term" value="F:long-chain fatty acid transmembrane transporter activity"/>
    <property type="evidence" value="ECO:0007669"/>
    <property type="project" value="TreeGrafter"/>
</dbReference>
<evidence type="ECO:0000256" key="2">
    <source>
        <dbReference type="ARBA" id="ARBA00022598"/>
    </source>
</evidence>
<dbReference type="GO" id="GO:0004467">
    <property type="term" value="F:long-chain fatty acid-CoA ligase activity"/>
    <property type="evidence" value="ECO:0007669"/>
    <property type="project" value="TreeGrafter"/>
</dbReference>
<dbReference type="SUPFAM" id="SSF56801">
    <property type="entry name" value="Acetyl-CoA synthetase-like"/>
    <property type="match status" value="1"/>
</dbReference>
<proteinExistence type="inferred from homology"/>
<dbReference type="InterPro" id="IPR020845">
    <property type="entry name" value="AMP-binding_CS"/>
</dbReference>
<dbReference type="Gene3D" id="3.30.300.30">
    <property type="match status" value="1"/>
</dbReference>
<dbReference type="AlphaFoldDB" id="A0A485LY16"/>
<dbReference type="InterPro" id="IPR025110">
    <property type="entry name" value="AMP-bd_C"/>
</dbReference>
<protein>
    <submittedName>
        <fullName evidence="7">ATP-dependent acyl-CoA ligase</fullName>
    </submittedName>
</protein>
<comment type="similarity">
    <text evidence="1">Belongs to the ATP-dependent AMP-binding enzyme family.</text>
</comment>
<dbReference type="PANTHER" id="PTHR43107">
    <property type="entry name" value="LONG-CHAIN FATTY ACID TRANSPORT PROTEIN"/>
    <property type="match status" value="1"/>
</dbReference>
<evidence type="ECO:0000259" key="6">
    <source>
        <dbReference type="Pfam" id="PF13193"/>
    </source>
</evidence>